<sequence>MVVEDSKDPLDEAVSTVEGNTSAKTSSPAMNSADAELSQLKDEGQLSTNRFKRTRIKKQMFLLVEDNI</sequence>
<name>A0ABU6ZMW1_9FABA</name>
<evidence type="ECO:0000313" key="3">
    <source>
        <dbReference type="Proteomes" id="UP001341840"/>
    </source>
</evidence>
<dbReference type="EMBL" id="JASCZI010272717">
    <property type="protein sequence ID" value="MED6223269.1"/>
    <property type="molecule type" value="Genomic_DNA"/>
</dbReference>
<keyword evidence="3" id="KW-1185">Reference proteome</keyword>
<evidence type="ECO:0000313" key="2">
    <source>
        <dbReference type="EMBL" id="MED6223269.1"/>
    </source>
</evidence>
<evidence type="ECO:0000256" key="1">
    <source>
        <dbReference type="SAM" id="MobiDB-lite"/>
    </source>
</evidence>
<dbReference type="Proteomes" id="UP001341840">
    <property type="component" value="Unassembled WGS sequence"/>
</dbReference>
<protein>
    <submittedName>
        <fullName evidence="2">Uncharacterized protein</fullName>
    </submittedName>
</protein>
<feature type="region of interest" description="Disordered" evidence="1">
    <location>
        <begin position="1"/>
        <end position="33"/>
    </location>
</feature>
<comment type="caution">
    <text evidence="2">The sequence shown here is derived from an EMBL/GenBank/DDBJ whole genome shotgun (WGS) entry which is preliminary data.</text>
</comment>
<organism evidence="2 3">
    <name type="scientific">Stylosanthes scabra</name>
    <dbReference type="NCBI Taxonomy" id="79078"/>
    <lineage>
        <taxon>Eukaryota</taxon>
        <taxon>Viridiplantae</taxon>
        <taxon>Streptophyta</taxon>
        <taxon>Embryophyta</taxon>
        <taxon>Tracheophyta</taxon>
        <taxon>Spermatophyta</taxon>
        <taxon>Magnoliopsida</taxon>
        <taxon>eudicotyledons</taxon>
        <taxon>Gunneridae</taxon>
        <taxon>Pentapetalae</taxon>
        <taxon>rosids</taxon>
        <taxon>fabids</taxon>
        <taxon>Fabales</taxon>
        <taxon>Fabaceae</taxon>
        <taxon>Papilionoideae</taxon>
        <taxon>50 kb inversion clade</taxon>
        <taxon>dalbergioids sensu lato</taxon>
        <taxon>Dalbergieae</taxon>
        <taxon>Pterocarpus clade</taxon>
        <taxon>Stylosanthes</taxon>
    </lineage>
</organism>
<reference evidence="2 3" key="1">
    <citation type="journal article" date="2023" name="Plants (Basel)">
        <title>Bridging the Gap: Combining Genomics and Transcriptomics Approaches to Understand Stylosanthes scabra, an Orphan Legume from the Brazilian Caatinga.</title>
        <authorList>
            <person name="Ferreira-Neto J.R.C."/>
            <person name="da Silva M.D."/>
            <person name="Binneck E."/>
            <person name="de Melo N.F."/>
            <person name="da Silva R.H."/>
            <person name="de Melo A.L.T.M."/>
            <person name="Pandolfi V."/>
            <person name="Bustamante F.O."/>
            <person name="Brasileiro-Vidal A.C."/>
            <person name="Benko-Iseppon A.M."/>
        </authorList>
    </citation>
    <scope>NUCLEOTIDE SEQUENCE [LARGE SCALE GENOMIC DNA]</scope>
    <source>
        <tissue evidence="2">Leaves</tissue>
    </source>
</reference>
<proteinExistence type="predicted"/>
<feature type="compositionally biased region" description="Basic and acidic residues" evidence="1">
    <location>
        <begin position="1"/>
        <end position="10"/>
    </location>
</feature>
<accession>A0ABU6ZMW1</accession>
<feature type="compositionally biased region" description="Polar residues" evidence="1">
    <location>
        <begin position="17"/>
        <end position="30"/>
    </location>
</feature>
<gene>
    <name evidence="2" type="ORF">PIB30_072399</name>
</gene>